<dbReference type="Proteomes" id="UP000092993">
    <property type="component" value="Unassembled WGS sequence"/>
</dbReference>
<feature type="compositionally biased region" description="Polar residues" evidence="1">
    <location>
        <begin position="227"/>
        <end position="239"/>
    </location>
</feature>
<dbReference type="EMBL" id="LUGG01000005">
    <property type="protein sequence ID" value="OBZ74543.1"/>
    <property type="molecule type" value="Genomic_DNA"/>
</dbReference>
<sequence length="239" mass="25909">MCNPSPISALKSARTSRHHPARRAHLPSLPRPLTRRAHLPSPPRPPARTSHHHACLLTACLPSLRCPPVRPSFTTPLAAHTSRHHSALSPRAPPVTTPRPLAHRVHLPSVQYPPARTSRHYPAARSPRTPPVTTPPTLHAPPITMPAHSRMPPITVRPARAALFHHPARRTHLPSPCPPARRAPPITAMPARAALSSPPPLATHTSRHRDALSLRVPPVTTPLAARTSRSPSPIALTSR</sequence>
<organism evidence="2 3">
    <name type="scientific">Grifola frondosa</name>
    <name type="common">Maitake</name>
    <name type="synonym">Polyporus frondosus</name>
    <dbReference type="NCBI Taxonomy" id="5627"/>
    <lineage>
        <taxon>Eukaryota</taxon>
        <taxon>Fungi</taxon>
        <taxon>Dikarya</taxon>
        <taxon>Basidiomycota</taxon>
        <taxon>Agaricomycotina</taxon>
        <taxon>Agaricomycetes</taxon>
        <taxon>Polyporales</taxon>
        <taxon>Grifolaceae</taxon>
        <taxon>Grifola</taxon>
    </lineage>
</organism>
<name>A0A1C7MC98_GRIFR</name>
<feature type="region of interest" description="Disordered" evidence="1">
    <location>
        <begin position="218"/>
        <end position="239"/>
    </location>
</feature>
<keyword evidence="3" id="KW-1185">Reference proteome</keyword>
<reference evidence="2 3" key="1">
    <citation type="submission" date="2016-03" db="EMBL/GenBank/DDBJ databases">
        <title>Whole genome sequencing of Grifola frondosa 9006-11.</title>
        <authorList>
            <person name="Min B."/>
            <person name="Park H."/>
            <person name="Kim J.-G."/>
            <person name="Cho H."/>
            <person name="Oh Y.-L."/>
            <person name="Kong W.-S."/>
            <person name="Choi I.-G."/>
        </authorList>
    </citation>
    <scope>NUCLEOTIDE SEQUENCE [LARGE SCALE GENOMIC DNA]</scope>
    <source>
        <strain evidence="2 3">9006-11</strain>
    </source>
</reference>
<feature type="region of interest" description="Disordered" evidence="1">
    <location>
        <begin position="112"/>
        <end position="138"/>
    </location>
</feature>
<protein>
    <submittedName>
        <fullName evidence="2">Uncharacterized protein</fullName>
    </submittedName>
</protein>
<feature type="compositionally biased region" description="Basic residues" evidence="1">
    <location>
        <begin position="14"/>
        <end position="25"/>
    </location>
</feature>
<accession>A0A1C7MC98</accession>
<feature type="region of interest" description="Disordered" evidence="1">
    <location>
        <begin position="1"/>
        <end position="50"/>
    </location>
</feature>
<gene>
    <name evidence="2" type="ORF">A0H81_05357</name>
</gene>
<evidence type="ECO:0000256" key="1">
    <source>
        <dbReference type="SAM" id="MobiDB-lite"/>
    </source>
</evidence>
<evidence type="ECO:0000313" key="3">
    <source>
        <dbReference type="Proteomes" id="UP000092993"/>
    </source>
</evidence>
<comment type="caution">
    <text evidence="2">The sequence shown here is derived from an EMBL/GenBank/DDBJ whole genome shotgun (WGS) entry which is preliminary data.</text>
</comment>
<dbReference type="AlphaFoldDB" id="A0A1C7MC98"/>
<proteinExistence type="predicted"/>
<dbReference type="OMA" id="THTSRHR"/>
<evidence type="ECO:0000313" key="2">
    <source>
        <dbReference type="EMBL" id="OBZ74543.1"/>
    </source>
</evidence>
<feature type="region of interest" description="Disordered" evidence="1">
    <location>
        <begin position="78"/>
        <end position="100"/>
    </location>
</feature>